<dbReference type="SUPFAM" id="SSF51905">
    <property type="entry name" value="FAD/NAD(P)-binding domain"/>
    <property type="match status" value="1"/>
</dbReference>
<proteinExistence type="inferred from homology"/>
<protein>
    <submittedName>
        <fullName evidence="7">L-2-hydroxyglutarate oxidase</fullName>
        <ecNumber evidence="7">1.1.3.-</ecNumber>
    </submittedName>
</protein>
<keyword evidence="2" id="KW-0285">Flavoprotein</keyword>
<keyword evidence="3" id="KW-0274">FAD</keyword>
<dbReference type="InterPro" id="IPR036188">
    <property type="entry name" value="FAD/NAD-bd_sf"/>
</dbReference>
<dbReference type="InterPro" id="IPR006076">
    <property type="entry name" value="FAD-dep_OxRdtase"/>
</dbReference>
<evidence type="ECO:0000256" key="1">
    <source>
        <dbReference type="ARBA" id="ARBA00001974"/>
    </source>
</evidence>
<evidence type="ECO:0000313" key="7">
    <source>
        <dbReference type="EMBL" id="HEF64749.1"/>
    </source>
</evidence>
<sequence>MFDVVIIGAGLVGLATAREVALRRPRLKIAVFDKESRVAAHQSGHNSGVIHSGLYYRPGSLKARACVAGAARLITYCEERGIPYRMVGKLVVATTPDEVPRLLELYRRGQANGVEGLQLLAAEEIREREPAVTGVRAIWSPRTGIVDFIRVAEALAEDVRNADGELFFRHTVLSFRSRNGVIGLETTGGHYEARFVIVCAGLYSDRLARASGGSPDPVIVPFRGDYYLLRPERACLVRTNVYPVPDPRFPFLGVHFTPRLDGSVLLGPNAVLAFAREGYQRTDFCWRDLVETLSYPGFRALARQYWRVGITEFWRDVSKRAFLKELRRFVPELEEDDLLPGPSGVRAQALSRDGKLIDDFVLERQRGIVHVRNAPSPAATSCLEIARLIVDTLETDLPS</sequence>
<dbReference type="EMBL" id="DSJL01000009">
    <property type="protein sequence ID" value="HEF64749.1"/>
    <property type="molecule type" value="Genomic_DNA"/>
</dbReference>
<comment type="similarity">
    <text evidence="5">Belongs to the L2HGDH family.</text>
</comment>
<comment type="caution">
    <text evidence="7">The sequence shown here is derived from an EMBL/GenBank/DDBJ whole genome shotgun (WGS) entry which is preliminary data.</text>
</comment>
<keyword evidence="4 7" id="KW-0560">Oxidoreductase</keyword>
<dbReference type="PANTHER" id="PTHR43104:SF2">
    <property type="entry name" value="L-2-HYDROXYGLUTARATE DEHYDROGENASE, MITOCHONDRIAL"/>
    <property type="match status" value="1"/>
</dbReference>
<gene>
    <name evidence="7" type="primary">lhgO</name>
    <name evidence="7" type="ORF">ENP47_03990</name>
</gene>
<evidence type="ECO:0000256" key="4">
    <source>
        <dbReference type="ARBA" id="ARBA00023002"/>
    </source>
</evidence>
<dbReference type="NCBIfam" id="NF008726">
    <property type="entry name" value="PRK11728.1"/>
    <property type="match status" value="1"/>
</dbReference>
<evidence type="ECO:0000259" key="6">
    <source>
        <dbReference type="Pfam" id="PF01266"/>
    </source>
</evidence>
<name>A0A7C1XI55_THERO</name>
<reference evidence="7" key="1">
    <citation type="journal article" date="2020" name="mSystems">
        <title>Genome- and Community-Level Interaction Insights into Carbon Utilization and Element Cycling Functions of Hydrothermarchaeota in Hydrothermal Sediment.</title>
        <authorList>
            <person name="Zhou Z."/>
            <person name="Liu Y."/>
            <person name="Xu W."/>
            <person name="Pan J."/>
            <person name="Luo Z.H."/>
            <person name="Li M."/>
        </authorList>
    </citation>
    <scope>NUCLEOTIDE SEQUENCE [LARGE SCALE GENOMIC DNA]</scope>
    <source>
        <strain evidence="7">SpSt-222</strain>
    </source>
</reference>
<evidence type="ECO:0000256" key="2">
    <source>
        <dbReference type="ARBA" id="ARBA00022630"/>
    </source>
</evidence>
<dbReference type="Gene3D" id="3.30.9.10">
    <property type="entry name" value="D-Amino Acid Oxidase, subunit A, domain 2"/>
    <property type="match status" value="1"/>
</dbReference>
<accession>A0A7C1XI55</accession>
<organism evidence="7">
    <name type="scientific">Thermomicrobium roseum</name>
    <dbReference type="NCBI Taxonomy" id="500"/>
    <lineage>
        <taxon>Bacteria</taxon>
        <taxon>Pseudomonadati</taxon>
        <taxon>Thermomicrobiota</taxon>
        <taxon>Thermomicrobia</taxon>
        <taxon>Thermomicrobiales</taxon>
        <taxon>Thermomicrobiaceae</taxon>
        <taxon>Thermomicrobium</taxon>
    </lineage>
</organism>
<evidence type="ECO:0000256" key="5">
    <source>
        <dbReference type="ARBA" id="ARBA00037941"/>
    </source>
</evidence>
<evidence type="ECO:0000256" key="3">
    <source>
        <dbReference type="ARBA" id="ARBA00022827"/>
    </source>
</evidence>
<feature type="domain" description="FAD dependent oxidoreductase" evidence="6">
    <location>
        <begin position="3"/>
        <end position="391"/>
    </location>
</feature>
<dbReference type="PANTHER" id="PTHR43104">
    <property type="entry name" value="L-2-HYDROXYGLUTARATE DEHYDROGENASE, MITOCHONDRIAL"/>
    <property type="match status" value="1"/>
</dbReference>
<dbReference type="AlphaFoldDB" id="A0A7C1XI55"/>
<dbReference type="EC" id="1.1.3.-" evidence="7"/>
<dbReference type="GO" id="GO:0047545">
    <property type="term" value="F:(S)-2-hydroxyglutarate dehydrogenase activity"/>
    <property type="evidence" value="ECO:0007669"/>
    <property type="project" value="TreeGrafter"/>
</dbReference>
<comment type="cofactor">
    <cofactor evidence="1">
        <name>FAD</name>
        <dbReference type="ChEBI" id="CHEBI:57692"/>
    </cofactor>
</comment>
<dbReference type="Pfam" id="PF01266">
    <property type="entry name" value="DAO"/>
    <property type="match status" value="1"/>
</dbReference>
<dbReference type="Gene3D" id="3.50.50.60">
    <property type="entry name" value="FAD/NAD(P)-binding domain"/>
    <property type="match status" value="1"/>
</dbReference>